<dbReference type="OrthoDB" id="8062037at2759"/>
<dbReference type="Proteomes" id="UP000187455">
    <property type="component" value="Unassembled WGS sequence"/>
</dbReference>
<dbReference type="GO" id="GO:0008270">
    <property type="term" value="F:zinc ion binding"/>
    <property type="evidence" value="ECO:0007669"/>
    <property type="project" value="UniProtKB-KW"/>
</dbReference>
<dbReference type="STRING" id="133383.A0A1R0H664"/>
<keyword evidence="11" id="KW-0675">Receptor</keyword>
<keyword evidence="2 9" id="KW-0812">Transmembrane</keyword>
<dbReference type="Pfam" id="PF13639">
    <property type="entry name" value="zf-RING_2"/>
    <property type="match status" value="1"/>
</dbReference>
<dbReference type="Gene3D" id="3.30.40.10">
    <property type="entry name" value="Zinc/RING finger domain, C3HC4 (zinc finger)"/>
    <property type="match status" value="1"/>
</dbReference>
<dbReference type="PROSITE" id="PS50089">
    <property type="entry name" value="ZF_RING_2"/>
    <property type="match status" value="1"/>
</dbReference>
<evidence type="ECO:0000256" key="3">
    <source>
        <dbReference type="ARBA" id="ARBA00022723"/>
    </source>
</evidence>
<gene>
    <name evidence="11" type="ORF">AYI68_g1165</name>
</gene>
<proteinExistence type="predicted"/>
<evidence type="ECO:0000256" key="1">
    <source>
        <dbReference type="ARBA" id="ARBA00004370"/>
    </source>
</evidence>
<sequence length="466" mass="53168">MLHNIFKFIHGSEFVKILFGCIYLTACFYEYNTNNSKLSASKNSSSNNVNRYLDTNSSIYNFEIFGKINTFYRNCENSLPETNIEDEILAMISELFVENSGTEQILPRDIPDAEFQNKKDFEIDQKPSITVPGSETMDSSSLEYGIMVVFGIISLLYVLLWVMANYLIHDRNFETESRHVRTLLGAPNSNSETLSKNVIDNKTLDLLPILKIEISEKPTDICDFSVHSSVKEVANKILKSEGLIAETKRTEETIKHPKLSARVMKPSLYTYETTEMMASAILKNPLSLEFCFIDQLTCSICLEHYELGKSGHLRILPCGHAFHQECIDTWLLKSSSCCFCPLCKQNVYKTLNDIIDTHKISINFLSPSDDPKISTPIQKIILFPYLFYRSSIERLKEFKLVLNFNQISLCIPKNPFRVMNLNGTQTDESNTQRQIQTLTSPSPCLDNLETMHLNHIVLDMNTSLTS</sequence>
<dbReference type="CDD" id="cd16473">
    <property type="entry name" value="RING-H2_RNF103"/>
    <property type="match status" value="1"/>
</dbReference>
<dbReference type="PANTHER" id="PTHR46539">
    <property type="entry name" value="E3 UBIQUITIN-PROTEIN LIGASE ATL42"/>
    <property type="match status" value="1"/>
</dbReference>
<keyword evidence="7 9" id="KW-0472">Membrane</keyword>
<keyword evidence="3" id="KW-0479">Metal-binding</keyword>
<organism evidence="11 12">
    <name type="scientific">Smittium mucronatum</name>
    <dbReference type="NCBI Taxonomy" id="133383"/>
    <lineage>
        <taxon>Eukaryota</taxon>
        <taxon>Fungi</taxon>
        <taxon>Fungi incertae sedis</taxon>
        <taxon>Zoopagomycota</taxon>
        <taxon>Kickxellomycotina</taxon>
        <taxon>Harpellomycetes</taxon>
        <taxon>Harpellales</taxon>
        <taxon>Legeriomycetaceae</taxon>
        <taxon>Smittium</taxon>
    </lineage>
</organism>
<evidence type="ECO:0000256" key="2">
    <source>
        <dbReference type="ARBA" id="ARBA00022692"/>
    </source>
</evidence>
<evidence type="ECO:0000313" key="12">
    <source>
        <dbReference type="Proteomes" id="UP000187455"/>
    </source>
</evidence>
<dbReference type="EMBL" id="LSSL01000412">
    <property type="protein sequence ID" value="OLY84665.1"/>
    <property type="molecule type" value="Genomic_DNA"/>
</dbReference>
<accession>A0A1R0H664</accession>
<evidence type="ECO:0000256" key="9">
    <source>
        <dbReference type="SAM" id="Phobius"/>
    </source>
</evidence>
<keyword evidence="12" id="KW-1185">Reference proteome</keyword>
<keyword evidence="6 9" id="KW-1133">Transmembrane helix</keyword>
<dbReference type="SMART" id="SM00184">
    <property type="entry name" value="RING"/>
    <property type="match status" value="1"/>
</dbReference>
<comment type="caution">
    <text evidence="11">The sequence shown here is derived from an EMBL/GenBank/DDBJ whole genome shotgun (WGS) entry which is preliminary data.</text>
</comment>
<evidence type="ECO:0000256" key="8">
    <source>
        <dbReference type="PROSITE-ProRule" id="PRU00175"/>
    </source>
</evidence>
<keyword evidence="4 8" id="KW-0863">Zinc-finger</keyword>
<feature type="transmembrane region" description="Helical" evidence="9">
    <location>
        <begin position="144"/>
        <end position="168"/>
    </location>
</feature>
<feature type="domain" description="RING-type" evidence="10">
    <location>
        <begin position="298"/>
        <end position="344"/>
    </location>
</feature>
<evidence type="ECO:0000256" key="4">
    <source>
        <dbReference type="ARBA" id="ARBA00022771"/>
    </source>
</evidence>
<dbReference type="InterPro" id="IPR001841">
    <property type="entry name" value="Znf_RING"/>
</dbReference>
<dbReference type="InterPro" id="IPR013083">
    <property type="entry name" value="Znf_RING/FYVE/PHD"/>
</dbReference>
<dbReference type="SUPFAM" id="SSF57850">
    <property type="entry name" value="RING/U-box"/>
    <property type="match status" value="1"/>
</dbReference>
<evidence type="ECO:0000256" key="6">
    <source>
        <dbReference type="ARBA" id="ARBA00022989"/>
    </source>
</evidence>
<evidence type="ECO:0000259" key="10">
    <source>
        <dbReference type="PROSITE" id="PS50089"/>
    </source>
</evidence>
<evidence type="ECO:0000256" key="7">
    <source>
        <dbReference type="ARBA" id="ARBA00023136"/>
    </source>
</evidence>
<dbReference type="PANTHER" id="PTHR46539:SF1">
    <property type="entry name" value="E3 UBIQUITIN-PROTEIN LIGASE ATL42"/>
    <property type="match status" value="1"/>
</dbReference>
<evidence type="ECO:0000256" key="5">
    <source>
        <dbReference type="ARBA" id="ARBA00022833"/>
    </source>
</evidence>
<dbReference type="AlphaFoldDB" id="A0A1R0H664"/>
<keyword evidence="5" id="KW-0862">Zinc</keyword>
<evidence type="ECO:0000313" key="11">
    <source>
        <dbReference type="EMBL" id="OLY84665.1"/>
    </source>
</evidence>
<protein>
    <submittedName>
        <fullName evidence="11">Receptor homology region, transmembrane domain-and RING domain-containing protein 6</fullName>
    </submittedName>
</protein>
<reference evidence="11 12" key="1">
    <citation type="journal article" date="2016" name="Mol. Biol. Evol.">
        <title>Genome-Wide Survey of Gut Fungi (Harpellales) Reveals the First Horizontally Transferred Ubiquitin Gene from a Mosquito Host.</title>
        <authorList>
            <person name="Wang Y."/>
            <person name="White M.M."/>
            <person name="Kvist S."/>
            <person name="Moncalvo J.M."/>
        </authorList>
    </citation>
    <scope>NUCLEOTIDE SEQUENCE [LARGE SCALE GENOMIC DNA]</scope>
    <source>
        <strain evidence="11 12">ALG-7-W6</strain>
    </source>
</reference>
<dbReference type="GO" id="GO:0016020">
    <property type="term" value="C:membrane"/>
    <property type="evidence" value="ECO:0007669"/>
    <property type="project" value="UniProtKB-SubCell"/>
</dbReference>
<comment type="subcellular location">
    <subcellularLocation>
        <location evidence="1">Membrane</location>
    </subcellularLocation>
</comment>
<name>A0A1R0H664_9FUNG</name>